<gene>
    <name evidence="1" type="ORF">SDC9_120087</name>
</gene>
<dbReference type="AntiFam" id="ANF00095">
    <property type="entry name" value="Shadow ORF (opposite ABC transporters)"/>
</dbReference>
<reference evidence="1" key="1">
    <citation type="submission" date="2019-08" db="EMBL/GenBank/DDBJ databases">
        <authorList>
            <person name="Kucharzyk K."/>
            <person name="Murdoch R.W."/>
            <person name="Higgins S."/>
            <person name="Loffler F."/>
        </authorList>
    </citation>
    <scope>NUCLEOTIDE SEQUENCE</scope>
</reference>
<dbReference type="EMBL" id="VSSQ01025157">
    <property type="protein sequence ID" value="MPM73111.1"/>
    <property type="molecule type" value="Genomic_DNA"/>
</dbReference>
<name>A0A645C7S0_9ZZZZ</name>
<accession>A0A645C7S0</accession>
<evidence type="ECO:0000313" key="1">
    <source>
        <dbReference type="EMBL" id="MPM73111.1"/>
    </source>
</evidence>
<sequence>MRKHLRGCAVHGDFAFRKYDDAVCKRGLFHKMRDHNNRYALFVEPAHRIKHLAPTGRVEHGRRFVEHKHLRLHGQ</sequence>
<protein>
    <submittedName>
        <fullName evidence="1">Uncharacterized protein</fullName>
    </submittedName>
</protein>
<organism evidence="1">
    <name type="scientific">bioreactor metagenome</name>
    <dbReference type="NCBI Taxonomy" id="1076179"/>
    <lineage>
        <taxon>unclassified sequences</taxon>
        <taxon>metagenomes</taxon>
        <taxon>ecological metagenomes</taxon>
    </lineage>
</organism>
<proteinExistence type="predicted"/>
<comment type="caution">
    <text evidence="1">The sequence shown here is derived from an EMBL/GenBank/DDBJ whole genome shotgun (WGS) entry which is preliminary data.</text>
</comment>
<dbReference type="AlphaFoldDB" id="A0A645C7S0"/>